<dbReference type="Gene3D" id="1.20.1250.20">
    <property type="entry name" value="MFS general substrate transporter like domains"/>
    <property type="match status" value="1"/>
</dbReference>
<feature type="transmembrane region" description="Helical" evidence="6">
    <location>
        <begin position="101"/>
        <end position="122"/>
    </location>
</feature>
<evidence type="ECO:0000256" key="1">
    <source>
        <dbReference type="ARBA" id="ARBA00004141"/>
    </source>
</evidence>
<gene>
    <name evidence="7" type="primary">CG4928_0</name>
    <name evidence="7" type="ORF">CDAR_444031</name>
</gene>
<accession>A0AAV4X951</accession>
<dbReference type="AlphaFoldDB" id="A0AAV4X951"/>
<dbReference type="InterPro" id="IPR036259">
    <property type="entry name" value="MFS_trans_sf"/>
</dbReference>
<dbReference type="Proteomes" id="UP001054837">
    <property type="component" value="Unassembled WGS sequence"/>
</dbReference>
<evidence type="ECO:0000256" key="3">
    <source>
        <dbReference type="ARBA" id="ARBA00022692"/>
    </source>
</evidence>
<keyword evidence="8" id="KW-1185">Reference proteome</keyword>
<dbReference type="PANTHER" id="PTHR19444:SF13">
    <property type="entry name" value="PROTEIN UNC-93 HOMOLOG A"/>
    <property type="match status" value="1"/>
</dbReference>
<evidence type="ECO:0000256" key="4">
    <source>
        <dbReference type="ARBA" id="ARBA00022989"/>
    </source>
</evidence>
<comment type="similarity">
    <text evidence="2">Belongs to the unc-93 family.</text>
</comment>
<dbReference type="InterPro" id="IPR051951">
    <property type="entry name" value="UNC-93_regulatory"/>
</dbReference>
<comment type="caution">
    <text evidence="7">The sequence shown here is derived from an EMBL/GenBank/DDBJ whole genome shotgun (WGS) entry which is preliminary data.</text>
</comment>
<evidence type="ECO:0000256" key="5">
    <source>
        <dbReference type="ARBA" id="ARBA00023136"/>
    </source>
</evidence>
<dbReference type="InterPro" id="IPR010291">
    <property type="entry name" value="Ion_channel_UNC-93"/>
</dbReference>
<dbReference type="PANTHER" id="PTHR19444">
    <property type="entry name" value="UNC-93 RELATED"/>
    <property type="match status" value="1"/>
</dbReference>
<organism evidence="7 8">
    <name type="scientific">Caerostris darwini</name>
    <dbReference type="NCBI Taxonomy" id="1538125"/>
    <lineage>
        <taxon>Eukaryota</taxon>
        <taxon>Metazoa</taxon>
        <taxon>Ecdysozoa</taxon>
        <taxon>Arthropoda</taxon>
        <taxon>Chelicerata</taxon>
        <taxon>Arachnida</taxon>
        <taxon>Araneae</taxon>
        <taxon>Araneomorphae</taxon>
        <taxon>Entelegynae</taxon>
        <taxon>Araneoidea</taxon>
        <taxon>Araneidae</taxon>
        <taxon>Caerostris</taxon>
    </lineage>
</organism>
<sequence>MEIDVAKKEEFSKLRIVKNLVLLSMSYFFSFTAFNALTMLQSTMNKAEGIGVISQAAIFTVQGLSSLFLSSYVLKKFGTKVCLITGMAIVVPYISSNFYPTWIIMIPSAMLVGFGATLSWGAHATYINECSKMYC</sequence>
<keyword evidence="5 6" id="KW-0472">Membrane</keyword>
<feature type="transmembrane region" description="Helical" evidence="6">
    <location>
        <begin position="52"/>
        <end position="70"/>
    </location>
</feature>
<evidence type="ECO:0000256" key="6">
    <source>
        <dbReference type="SAM" id="Phobius"/>
    </source>
</evidence>
<dbReference type="SUPFAM" id="SSF103473">
    <property type="entry name" value="MFS general substrate transporter"/>
    <property type="match status" value="1"/>
</dbReference>
<evidence type="ECO:0000256" key="2">
    <source>
        <dbReference type="ARBA" id="ARBA00009172"/>
    </source>
</evidence>
<dbReference type="Pfam" id="PF05978">
    <property type="entry name" value="UNC-93"/>
    <property type="match status" value="1"/>
</dbReference>
<dbReference type="GO" id="GO:0016020">
    <property type="term" value="C:membrane"/>
    <property type="evidence" value="ECO:0007669"/>
    <property type="project" value="UniProtKB-SubCell"/>
</dbReference>
<feature type="transmembrane region" description="Helical" evidence="6">
    <location>
        <begin position="20"/>
        <end position="40"/>
    </location>
</feature>
<comment type="subcellular location">
    <subcellularLocation>
        <location evidence="1">Membrane</location>
        <topology evidence="1">Multi-pass membrane protein</topology>
    </subcellularLocation>
</comment>
<protein>
    <submittedName>
        <fullName evidence="7">UNC93-like protein</fullName>
    </submittedName>
</protein>
<dbReference type="EMBL" id="BPLQ01015729">
    <property type="protein sequence ID" value="GIY91142.1"/>
    <property type="molecule type" value="Genomic_DNA"/>
</dbReference>
<name>A0AAV4X951_9ARAC</name>
<keyword evidence="3 6" id="KW-0812">Transmembrane</keyword>
<feature type="transmembrane region" description="Helical" evidence="6">
    <location>
        <begin position="77"/>
        <end position="95"/>
    </location>
</feature>
<evidence type="ECO:0000313" key="7">
    <source>
        <dbReference type="EMBL" id="GIY91142.1"/>
    </source>
</evidence>
<reference evidence="7 8" key="1">
    <citation type="submission" date="2021-06" db="EMBL/GenBank/DDBJ databases">
        <title>Caerostris darwini draft genome.</title>
        <authorList>
            <person name="Kono N."/>
            <person name="Arakawa K."/>
        </authorList>
    </citation>
    <scope>NUCLEOTIDE SEQUENCE [LARGE SCALE GENOMIC DNA]</scope>
</reference>
<proteinExistence type="inferred from homology"/>
<keyword evidence="4 6" id="KW-1133">Transmembrane helix</keyword>
<evidence type="ECO:0000313" key="8">
    <source>
        <dbReference type="Proteomes" id="UP001054837"/>
    </source>
</evidence>